<protein>
    <submittedName>
        <fullName evidence="2">Uncharacterized protein</fullName>
    </submittedName>
</protein>
<gene>
    <name evidence="2" type="ORF">DPMN_174517</name>
</gene>
<evidence type="ECO:0000313" key="3">
    <source>
        <dbReference type="Proteomes" id="UP000828390"/>
    </source>
</evidence>
<proteinExistence type="predicted"/>
<evidence type="ECO:0000313" key="2">
    <source>
        <dbReference type="EMBL" id="KAH3773162.1"/>
    </source>
</evidence>
<reference evidence="2" key="2">
    <citation type="submission" date="2020-11" db="EMBL/GenBank/DDBJ databases">
        <authorList>
            <person name="McCartney M.A."/>
            <person name="Auch B."/>
            <person name="Kono T."/>
            <person name="Mallez S."/>
            <person name="Becker A."/>
            <person name="Gohl D.M."/>
            <person name="Silverstein K.A.T."/>
            <person name="Koren S."/>
            <person name="Bechman K.B."/>
            <person name="Herman A."/>
            <person name="Abrahante J.E."/>
            <person name="Garbe J."/>
        </authorList>
    </citation>
    <scope>NUCLEOTIDE SEQUENCE</scope>
    <source>
        <strain evidence="2">Duluth1</strain>
        <tissue evidence="2">Whole animal</tissue>
    </source>
</reference>
<feature type="region of interest" description="Disordered" evidence="1">
    <location>
        <begin position="23"/>
        <end position="53"/>
    </location>
</feature>
<evidence type="ECO:0000256" key="1">
    <source>
        <dbReference type="SAM" id="MobiDB-lite"/>
    </source>
</evidence>
<name>A0A9D4E7L3_DREPO</name>
<sequence length="73" mass="8590">MSLMMLKRRLFWNLMQQFPRCHGKTSPATNSVYPRRRTTSNLTKYANAESERAAAERLVEESKRLSLETEKKN</sequence>
<comment type="caution">
    <text evidence="2">The sequence shown here is derived from an EMBL/GenBank/DDBJ whole genome shotgun (WGS) entry which is preliminary data.</text>
</comment>
<dbReference type="EMBL" id="JAIWYP010000009">
    <property type="protein sequence ID" value="KAH3773162.1"/>
    <property type="molecule type" value="Genomic_DNA"/>
</dbReference>
<dbReference type="AlphaFoldDB" id="A0A9D4E7L3"/>
<reference evidence="2" key="1">
    <citation type="journal article" date="2019" name="bioRxiv">
        <title>The Genome of the Zebra Mussel, Dreissena polymorpha: A Resource for Invasive Species Research.</title>
        <authorList>
            <person name="McCartney M.A."/>
            <person name="Auch B."/>
            <person name="Kono T."/>
            <person name="Mallez S."/>
            <person name="Zhang Y."/>
            <person name="Obille A."/>
            <person name="Becker A."/>
            <person name="Abrahante J.E."/>
            <person name="Garbe J."/>
            <person name="Badalamenti J.P."/>
            <person name="Herman A."/>
            <person name="Mangelson H."/>
            <person name="Liachko I."/>
            <person name="Sullivan S."/>
            <person name="Sone E.D."/>
            <person name="Koren S."/>
            <person name="Silverstein K.A.T."/>
            <person name="Beckman K.B."/>
            <person name="Gohl D.M."/>
        </authorList>
    </citation>
    <scope>NUCLEOTIDE SEQUENCE</scope>
    <source>
        <strain evidence="2">Duluth1</strain>
        <tissue evidence="2">Whole animal</tissue>
    </source>
</reference>
<keyword evidence="3" id="KW-1185">Reference proteome</keyword>
<organism evidence="2 3">
    <name type="scientific">Dreissena polymorpha</name>
    <name type="common">Zebra mussel</name>
    <name type="synonym">Mytilus polymorpha</name>
    <dbReference type="NCBI Taxonomy" id="45954"/>
    <lineage>
        <taxon>Eukaryota</taxon>
        <taxon>Metazoa</taxon>
        <taxon>Spiralia</taxon>
        <taxon>Lophotrochozoa</taxon>
        <taxon>Mollusca</taxon>
        <taxon>Bivalvia</taxon>
        <taxon>Autobranchia</taxon>
        <taxon>Heteroconchia</taxon>
        <taxon>Euheterodonta</taxon>
        <taxon>Imparidentia</taxon>
        <taxon>Neoheterodontei</taxon>
        <taxon>Myida</taxon>
        <taxon>Dreissenoidea</taxon>
        <taxon>Dreissenidae</taxon>
        <taxon>Dreissena</taxon>
    </lineage>
</organism>
<accession>A0A9D4E7L3</accession>
<dbReference type="Proteomes" id="UP000828390">
    <property type="component" value="Unassembled WGS sequence"/>
</dbReference>